<dbReference type="PANTHER" id="PTHR10509:SF14">
    <property type="entry name" value="CAFFEOYL-COA O-METHYLTRANSFERASE 3-RELATED"/>
    <property type="match status" value="1"/>
</dbReference>
<dbReference type="Proteomes" id="UP000778970">
    <property type="component" value="Unassembled WGS sequence"/>
</dbReference>
<dbReference type="Gene3D" id="3.40.50.150">
    <property type="entry name" value="Vaccinia Virus protein VP39"/>
    <property type="match status" value="1"/>
</dbReference>
<keyword evidence="1 4" id="KW-0489">Methyltransferase</keyword>
<organism evidence="4 5">
    <name type="scientific">Rhodovibrio salinarum</name>
    <dbReference type="NCBI Taxonomy" id="1087"/>
    <lineage>
        <taxon>Bacteria</taxon>
        <taxon>Pseudomonadati</taxon>
        <taxon>Pseudomonadota</taxon>
        <taxon>Alphaproteobacteria</taxon>
        <taxon>Rhodospirillales</taxon>
        <taxon>Rhodovibrionaceae</taxon>
        <taxon>Rhodovibrio</taxon>
    </lineage>
</organism>
<dbReference type="SUPFAM" id="SSF53335">
    <property type="entry name" value="S-adenosyl-L-methionine-dependent methyltransferases"/>
    <property type="match status" value="1"/>
</dbReference>
<reference evidence="4" key="2">
    <citation type="journal article" date="2020" name="Microorganisms">
        <title>Osmotic Adaptation and Compatible Solute Biosynthesis of Phototrophic Bacteria as Revealed from Genome Analyses.</title>
        <authorList>
            <person name="Imhoff J.F."/>
            <person name="Rahn T."/>
            <person name="Kunzel S."/>
            <person name="Keller A."/>
            <person name="Neulinger S.C."/>
        </authorList>
    </citation>
    <scope>NUCLEOTIDE SEQUENCE</scope>
    <source>
        <strain evidence="4">DSM 9154</strain>
    </source>
</reference>
<dbReference type="AlphaFoldDB" id="A0A934QEF6"/>
<evidence type="ECO:0000313" key="5">
    <source>
        <dbReference type="Proteomes" id="UP000778970"/>
    </source>
</evidence>
<dbReference type="Pfam" id="PF01596">
    <property type="entry name" value="Methyltransf_3"/>
    <property type="match status" value="1"/>
</dbReference>
<reference evidence="4" key="1">
    <citation type="submission" date="2017-08" db="EMBL/GenBank/DDBJ databases">
        <authorList>
            <person name="Imhoff J.F."/>
            <person name="Rahn T."/>
            <person name="Kuenzel S."/>
            <person name="Neulinger S.C."/>
        </authorList>
    </citation>
    <scope>NUCLEOTIDE SEQUENCE</scope>
    <source>
        <strain evidence="4">DSM 9154</strain>
    </source>
</reference>
<comment type="caution">
    <text evidence="4">The sequence shown here is derived from an EMBL/GenBank/DDBJ whole genome shotgun (WGS) entry which is preliminary data.</text>
</comment>
<gene>
    <name evidence="4" type="ORF">CKO21_00795</name>
</gene>
<dbReference type="InterPro" id="IPR029063">
    <property type="entry name" value="SAM-dependent_MTases_sf"/>
</dbReference>
<dbReference type="GO" id="GO:0008757">
    <property type="term" value="F:S-adenosylmethionine-dependent methyltransferase activity"/>
    <property type="evidence" value="ECO:0007669"/>
    <property type="project" value="TreeGrafter"/>
</dbReference>
<evidence type="ECO:0000256" key="2">
    <source>
        <dbReference type="ARBA" id="ARBA00022679"/>
    </source>
</evidence>
<keyword evidence="5" id="KW-1185">Reference proteome</keyword>
<sequence>MTRHTLGLSEDLHAYLLQTSLREPDTLTRLRDETARMANPDLQVAPEQGQLLHLLAELTGARAILEIGTFTGYSAAWMALALPADGRLVACDVSADYTRIARKVWEELGLNERIQLHLQPALQTLDALLAAGEEARYDMAFIDADKENYDGYYERCLKLLRPGGLICVDNTLWHGRVIEADARDADTEAIRAFNAKLRDDDRVSLSMLPIGDGLTLCRKR</sequence>
<keyword evidence="2" id="KW-0808">Transferase</keyword>
<dbReference type="GO" id="GO:0032259">
    <property type="term" value="P:methylation"/>
    <property type="evidence" value="ECO:0007669"/>
    <property type="project" value="UniProtKB-KW"/>
</dbReference>
<dbReference type="InterPro" id="IPR050362">
    <property type="entry name" value="Cation-dep_OMT"/>
</dbReference>
<proteinExistence type="predicted"/>
<dbReference type="CDD" id="cd02440">
    <property type="entry name" value="AdoMet_MTases"/>
    <property type="match status" value="1"/>
</dbReference>
<dbReference type="RefSeq" id="WP_027288542.1">
    <property type="nucleotide sequence ID" value="NZ_NRRE01000006.1"/>
</dbReference>
<protein>
    <submittedName>
        <fullName evidence="4">SAM-dependent methyltransferase</fullName>
    </submittedName>
</protein>
<dbReference type="EMBL" id="NRRE01000006">
    <property type="protein sequence ID" value="MBK1695782.1"/>
    <property type="molecule type" value="Genomic_DNA"/>
</dbReference>
<evidence type="ECO:0000256" key="3">
    <source>
        <dbReference type="ARBA" id="ARBA00022691"/>
    </source>
</evidence>
<dbReference type="GO" id="GO:0008171">
    <property type="term" value="F:O-methyltransferase activity"/>
    <property type="evidence" value="ECO:0007669"/>
    <property type="project" value="InterPro"/>
</dbReference>
<evidence type="ECO:0000313" key="4">
    <source>
        <dbReference type="EMBL" id="MBK1695782.1"/>
    </source>
</evidence>
<keyword evidence="3" id="KW-0949">S-adenosyl-L-methionine</keyword>
<dbReference type="PROSITE" id="PS51682">
    <property type="entry name" value="SAM_OMT_I"/>
    <property type="match status" value="1"/>
</dbReference>
<dbReference type="PANTHER" id="PTHR10509">
    <property type="entry name" value="O-METHYLTRANSFERASE-RELATED"/>
    <property type="match status" value="1"/>
</dbReference>
<name>A0A934QEF6_9PROT</name>
<accession>A0A934QEF6</accession>
<dbReference type="InterPro" id="IPR002935">
    <property type="entry name" value="SAM_O-MeTrfase"/>
</dbReference>
<evidence type="ECO:0000256" key="1">
    <source>
        <dbReference type="ARBA" id="ARBA00022603"/>
    </source>
</evidence>